<sequence>MKLWKWRNACIFGDRIQHDLDVNEILALVKDTEVAQAGNLAEGRFSGQPQSRVGHAENSSLADSRRLDIGGGSAVPTSLAGAPSKVAPFDLMVSEVGATTGEWILVSAGLKPALARIDGVDLGKLCSLGAKDGPPLVGTSTRSVLTSVGARLLLAWCSARARQRGGRPPANGRFVRLRRGRGEDRRNRWGSLDMVSVGLLDLPRVEGPRARAPALTERRKTKKTKRNAKKGLPFVVAL</sequence>
<organism evidence="2 3">
    <name type="scientific">Dovyalis caffra</name>
    <dbReference type="NCBI Taxonomy" id="77055"/>
    <lineage>
        <taxon>Eukaryota</taxon>
        <taxon>Viridiplantae</taxon>
        <taxon>Streptophyta</taxon>
        <taxon>Embryophyta</taxon>
        <taxon>Tracheophyta</taxon>
        <taxon>Spermatophyta</taxon>
        <taxon>Magnoliopsida</taxon>
        <taxon>eudicotyledons</taxon>
        <taxon>Gunneridae</taxon>
        <taxon>Pentapetalae</taxon>
        <taxon>rosids</taxon>
        <taxon>fabids</taxon>
        <taxon>Malpighiales</taxon>
        <taxon>Salicaceae</taxon>
        <taxon>Flacourtieae</taxon>
        <taxon>Dovyalis</taxon>
    </lineage>
</organism>
<dbReference type="AlphaFoldDB" id="A0AAV1R7E2"/>
<gene>
    <name evidence="2" type="ORF">DCAF_LOCUS6680</name>
</gene>
<feature type="region of interest" description="Disordered" evidence="1">
    <location>
        <begin position="42"/>
        <end position="67"/>
    </location>
</feature>
<dbReference type="Proteomes" id="UP001314170">
    <property type="component" value="Unassembled WGS sequence"/>
</dbReference>
<accession>A0AAV1R7E2</accession>
<evidence type="ECO:0000256" key="1">
    <source>
        <dbReference type="SAM" id="MobiDB-lite"/>
    </source>
</evidence>
<protein>
    <submittedName>
        <fullName evidence="2">Uncharacterized protein</fullName>
    </submittedName>
</protein>
<reference evidence="2 3" key="1">
    <citation type="submission" date="2024-01" db="EMBL/GenBank/DDBJ databases">
        <authorList>
            <person name="Waweru B."/>
        </authorList>
    </citation>
    <scope>NUCLEOTIDE SEQUENCE [LARGE SCALE GENOMIC DNA]</scope>
</reference>
<comment type="caution">
    <text evidence="2">The sequence shown here is derived from an EMBL/GenBank/DDBJ whole genome shotgun (WGS) entry which is preliminary data.</text>
</comment>
<feature type="compositionally biased region" description="Polar residues" evidence="1">
    <location>
        <begin position="47"/>
        <end position="62"/>
    </location>
</feature>
<name>A0AAV1R7E2_9ROSI</name>
<dbReference type="EMBL" id="CAWUPB010000905">
    <property type="protein sequence ID" value="CAK7328935.1"/>
    <property type="molecule type" value="Genomic_DNA"/>
</dbReference>
<feature type="region of interest" description="Disordered" evidence="1">
    <location>
        <begin position="216"/>
        <end position="238"/>
    </location>
</feature>
<proteinExistence type="predicted"/>
<evidence type="ECO:0000313" key="2">
    <source>
        <dbReference type="EMBL" id="CAK7328935.1"/>
    </source>
</evidence>
<feature type="compositionally biased region" description="Basic residues" evidence="1">
    <location>
        <begin position="219"/>
        <end position="229"/>
    </location>
</feature>
<evidence type="ECO:0000313" key="3">
    <source>
        <dbReference type="Proteomes" id="UP001314170"/>
    </source>
</evidence>
<keyword evidence="3" id="KW-1185">Reference proteome</keyword>